<accession>A0A239NUU7</accession>
<dbReference type="RefSeq" id="WP_089229188.1">
    <property type="nucleotide sequence ID" value="NZ_FZOF01000047.1"/>
</dbReference>
<evidence type="ECO:0000313" key="4">
    <source>
        <dbReference type="EMBL" id="SNT58104.1"/>
    </source>
</evidence>
<evidence type="ECO:0000313" key="5">
    <source>
        <dbReference type="Proteomes" id="UP000198280"/>
    </source>
</evidence>
<keyword evidence="2" id="KW-0472">Membrane</keyword>
<protein>
    <submittedName>
        <fullName evidence="4">HPP family protein</fullName>
    </submittedName>
</protein>
<organism evidence="4 5">
    <name type="scientific">Actinacidiphila glaucinigra</name>
    <dbReference type="NCBI Taxonomy" id="235986"/>
    <lineage>
        <taxon>Bacteria</taxon>
        <taxon>Bacillati</taxon>
        <taxon>Actinomycetota</taxon>
        <taxon>Actinomycetes</taxon>
        <taxon>Kitasatosporales</taxon>
        <taxon>Streptomycetaceae</taxon>
        <taxon>Actinacidiphila</taxon>
    </lineage>
</organism>
<evidence type="ECO:0000256" key="2">
    <source>
        <dbReference type="SAM" id="Phobius"/>
    </source>
</evidence>
<dbReference type="PANTHER" id="PTHR33741">
    <property type="entry name" value="TRANSMEMBRANE PROTEIN DDB_G0269096-RELATED"/>
    <property type="match status" value="1"/>
</dbReference>
<dbReference type="EMBL" id="FZOF01000047">
    <property type="protein sequence ID" value="SNT58104.1"/>
    <property type="molecule type" value="Genomic_DNA"/>
</dbReference>
<feature type="transmembrane region" description="Helical" evidence="2">
    <location>
        <begin position="96"/>
        <end position="129"/>
    </location>
</feature>
<evidence type="ECO:0000259" key="3">
    <source>
        <dbReference type="Pfam" id="PF04982"/>
    </source>
</evidence>
<keyword evidence="2" id="KW-1133">Transmembrane helix</keyword>
<name>A0A239NUU7_9ACTN</name>
<dbReference type="InterPro" id="IPR058581">
    <property type="entry name" value="TM_HPP"/>
</dbReference>
<feature type="domain" description="HPP transmembrane region" evidence="3">
    <location>
        <begin position="33"/>
        <end position="180"/>
    </location>
</feature>
<dbReference type="AlphaFoldDB" id="A0A239NUU7"/>
<reference evidence="4 5" key="1">
    <citation type="submission" date="2017-06" db="EMBL/GenBank/DDBJ databases">
        <authorList>
            <person name="Kim H.J."/>
            <person name="Triplett B.A."/>
        </authorList>
    </citation>
    <scope>NUCLEOTIDE SEQUENCE [LARGE SCALE GENOMIC DNA]</scope>
    <source>
        <strain evidence="4 5">CGMCC 4.1858</strain>
    </source>
</reference>
<gene>
    <name evidence="4" type="ORF">SAMN05216252_14735</name>
</gene>
<dbReference type="Pfam" id="PF04982">
    <property type="entry name" value="TM_HPP"/>
    <property type="match status" value="1"/>
</dbReference>
<dbReference type="Proteomes" id="UP000198280">
    <property type="component" value="Unassembled WGS sequence"/>
</dbReference>
<evidence type="ECO:0000256" key="1">
    <source>
        <dbReference type="SAM" id="MobiDB-lite"/>
    </source>
</evidence>
<keyword evidence="2" id="KW-0812">Transmembrane</keyword>
<feature type="region of interest" description="Disordered" evidence="1">
    <location>
        <begin position="1"/>
        <end position="35"/>
    </location>
</feature>
<dbReference type="InterPro" id="IPR007065">
    <property type="entry name" value="HPP"/>
</dbReference>
<proteinExistence type="predicted"/>
<keyword evidence="5" id="KW-1185">Reference proteome</keyword>
<feature type="compositionally biased region" description="Polar residues" evidence="1">
    <location>
        <begin position="1"/>
        <end position="11"/>
    </location>
</feature>
<feature type="transmembrane region" description="Helical" evidence="2">
    <location>
        <begin position="38"/>
        <end position="59"/>
    </location>
</feature>
<feature type="transmembrane region" description="Helical" evidence="2">
    <location>
        <begin position="149"/>
        <end position="167"/>
    </location>
</feature>
<sequence length="184" mass="19128">MATEASGTTRTADVAPPEAEPTPKRRGKHHLPRLPPRTIASAAVTTSVGLAVLVALGTLTHQTVLVPPLAATMAIVTATPESPLAQPRHVIGGHMLSCLVCFGVLALGWHGPWAAVVGCGIACGLVLLLKTPHPPAMATAVMIMLTTPSATHFVPLLAAGALLLVAVQMVSARLRREVYPTAWW</sequence>
<dbReference type="PANTHER" id="PTHR33741:SF5">
    <property type="entry name" value="TRANSMEMBRANE PROTEIN DDB_G0269096-RELATED"/>
    <property type="match status" value="1"/>
</dbReference>
<dbReference type="OrthoDB" id="9811720at2"/>